<dbReference type="Proteomes" id="UP000712600">
    <property type="component" value="Unassembled WGS sequence"/>
</dbReference>
<proteinExistence type="predicted"/>
<evidence type="ECO:0000313" key="2">
    <source>
        <dbReference type="EMBL" id="KAF3558713.1"/>
    </source>
</evidence>
<feature type="compositionally biased region" description="Basic residues" evidence="1">
    <location>
        <begin position="81"/>
        <end position="91"/>
    </location>
</feature>
<dbReference type="EMBL" id="QGKX02000996">
    <property type="protein sequence ID" value="KAF3558713.1"/>
    <property type="molecule type" value="Genomic_DNA"/>
</dbReference>
<organism evidence="2 3">
    <name type="scientific">Brassica cretica</name>
    <name type="common">Mustard</name>
    <dbReference type="NCBI Taxonomy" id="69181"/>
    <lineage>
        <taxon>Eukaryota</taxon>
        <taxon>Viridiplantae</taxon>
        <taxon>Streptophyta</taxon>
        <taxon>Embryophyta</taxon>
        <taxon>Tracheophyta</taxon>
        <taxon>Spermatophyta</taxon>
        <taxon>Magnoliopsida</taxon>
        <taxon>eudicotyledons</taxon>
        <taxon>Gunneridae</taxon>
        <taxon>Pentapetalae</taxon>
        <taxon>rosids</taxon>
        <taxon>malvids</taxon>
        <taxon>Brassicales</taxon>
        <taxon>Brassicaceae</taxon>
        <taxon>Brassiceae</taxon>
        <taxon>Brassica</taxon>
    </lineage>
</organism>
<evidence type="ECO:0000313" key="3">
    <source>
        <dbReference type="Proteomes" id="UP000712600"/>
    </source>
</evidence>
<name>A0A8S9R1S6_BRACR</name>
<comment type="caution">
    <text evidence="2">The sequence shown here is derived from an EMBL/GenBank/DDBJ whole genome shotgun (WGS) entry which is preliminary data.</text>
</comment>
<feature type="compositionally biased region" description="Basic and acidic residues" evidence="1">
    <location>
        <begin position="67"/>
        <end position="76"/>
    </location>
</feature>
<feature type="region of interest" description="Disordered" evidence="1">
    <location>
        <begin position="37"/>
        <end position="94"/>
    </location>
</feature>
<evidence type="ECO:0000256" key="1">
    <source>
        <dbReference type="SAM" id="MobiDB-lite"/>
    </source>
</evidence>
<sequence length="143" mass="15812">MFEDPGPIADSNYEPAIPELASVDIGIAASVDFQSSESIDNQISESDGSQSLESINTKPSASVDTLRLLEKPETEMPKSGGRSKNRKKKNKRNVDADFLPLVPLQCQEGSLEYRVRCRGSSEPFTKIVLKILKWINLSAIHTY</sequence>
<feature type="compositionally biased region" description="Polar residues" evidence="1">
    <location>
        <begin position="37"/>
        <end position="63"/>
    </location>
</feature>
<accession>A0A8S9R1S6</accession>
<reference evidence="2" key="1">
    <citation type="submission" date="2019-12" db="EMBL/GenBank/DDBJ databases">
        <title>Genome sequencing and annotation of Brassica cretica.</title>
        <authorList>
            <person name="Studholme D.J."/>
            <person name="Sarris P."/>
        </authorList>
    </citation>
    <scope>NUCLEOTIDE SEQUENCE</scope>
    <source>
        <strain evidence="2">PFS-109/04</strain>
        <tissue evidence="2">Leaf</tissue>
    </source>
</reference>
<gene>
    <name evidence="2" type="ORF">F2Q69_00015875</name>
</gene>
<dbReference type="AlphaFoldDB" id="A0A8S9R1S6"/>
<protein>
    <submittedName>
        <fullName evidence="2">Uncharacterized protein</fullName>
    </submittedName>
</protein>